<dbReference type="Pfam" id="PF00814">
    <property type="entry name" value="TsaD"/>
    <property type="match status" value="1"/>
</dbReference>
<feature type="domain" description="Gcp-like" evidence="1">
    <location>
        <begin position="34"/>
        <end position="225"/>
    </location>
</feature>
<dbReference type="CDD" id="cd24032">
    <property type="entry name" value="ASKHA_NBD_TsaB"/>
    <property type="match status" value="1"/>
</dbReference>
<dbReference type="SUPFAM" id="SSF53067">
    <property type="entry name" value="Actin-like ATPase domain"/>
    <property type="match status" value="2"/>
</dbReference>
<dbReference type="AlphaFoldDB" id="A0A926HPI2"/>
<dbReference type="RefSeq" id="WP_249285936.1">
    <property type="nucleotide sequence ID" value="NZ_JACRSO010000006.1"/>
</dbReference>
<dbReference type="InterPro" id="IPR022496">
    <property type="entry name" value="T6A_TsaB"/>
</dbReference>
<protein>
    <submittedName>
        <fullName evidence="2">tRNA (Adenosine(37)-N6)-threonylcarbamoyltransferase complex dimerization subunit type 1 TsaB</fullName>
    </submittedName>
</protein>
<dbReference type="PANTHER" id="PTHR11735:SF11">
    <property type="entry name" value="TRNA THREONYLCARBAMOYLADENOSINE BIOSYNTHESIS PROTEIN TSAB"/>
    <property type="match status" value="1"/>
</dbReference>
<dbReference type="NCBIfam" id="TIGR03725">
    <property type="entry name" value="T6A_YeaZ"/>
    <property type="match status" value="1"/>
</dbReference>
<evidence type="ECO:0000313" key="2">
    <source>
        <dbReference type="EMBL" id="MBC8530211.1"/>
    </source>
</evidence>
<evidence type="ECO:0000313" key="3">
    <source>
        <dbReference type="Proteomes" id="UP000654279"/>
    </source>
</evidence>
<name>A0A926HPI2_9FIRM</name>
<dbReference type="Gene3D" id="3.30.420.40">
    <property type="match status" value="2"/>
</dbReference>
<organism evidence="2 3">
    <name type="scientific">Luoshenia tenuis</name>
    <dbReference type="NCBI Taxonomy" id="2763654"/>
    <lineage>
        <taxon>Bacteria</taxon>
        <taxon>Bacillati</taxon>
        <taxon>Bacillota</taxon>
        <taxon>Clostridia</taxon>
        <taxon>Christensenellales</taxon>
        <taxon>Christensenellaceae</taxon>
        <taxon>Luoshenia</taxon>
    </lineage>
</organism>
<dbReference type="GO" id="GO:0005829">
    <property type="term" value="C:cytosol"/>
    <property type="evidence" value="ECO:0007669"/>
    <property type="project" value="TreeGrafter"/>
</dbReference>
<accession>A0A926HPI2</accession>
<sequence>MRILAMDTSARVCSVAVLEDGVLRSEQSTNRNLTHSEMLMPMVEAALDASGLTIKDMDLFAVAKGPGSFTGLRIGVSTVKALGHACGKPVCGVMTLDALAMNAAHHVGDVVALMDARRGQVYAARYRGDGRHIQRVGEPEAISLQAYLTRETFSQDVLLLGDGVAPNEAAIKELLGQRAILALPHIRLQRAASIAVLAEKMADSGESMDQDALQPLYLRLSQAERERARRLREGAKA</sequence>
<comment type="caution">
    <text evidence="2">The sequence shown here is derived from an EMBL/GenBank/DDBJ whole genome shotgun (WGS) entry which is preliminary data.</text>
</comment>
<reference evidence="2" key="1">
    <citation type="submission" date="2020-08" db="EMBL/GenBank/DDBJ databases">
        <title>Genome public.</title>
        <authorList>
            <person name="Liu C."/>
            <person name="Sun Q."/>
        </authorList>
    </citation>
    <scope>NUCLEOTIDE SEQUENCE</scope>
    <source>
        <strain evidence="2">NSJ-44</strain>
    </source>
</reference>
<dbReference type="EMBL" id="JACRSO010000006">
    <property type="protein sequence ID" value="MBC8530211.1"/>
    <property type="molecule type" value="Genomic_DNA"/>
</dbReference>
<keyword evidence="3" id="KW-1185">Reference proteome</keyword>
<dbReference type="InterPro" id="IPR000905">
    <property type="entry name" value="Gcp-like_dom"/>
</dbReference>
<dbReference type="InterPro" id="IPR043129">
    <property type="entry name" value="ATPase_NBD"/>
</dbReference>
<gene>
    <name evidence="2" type="primary">tsaB</name>
    <name evidence="2" type="ORF">H8699_12280</name>
</gene>
<evidence type="ECO:0000259" key="1">
    <source>
        <dbReference type="Pfam" id="PF00814"/>
    </source>
</evidence>
<proteinExistence type="predicted"/>
<dbReference type="Proteomes" id="UP000654279">
    <property type="component" value="Unassembled WGS sequence"/>
</dbReference>
<dbReference type="GO" id="GO:0002949">
    <property type="term" value="P:tRNA threonylcarbamoyladenosine modification"/>
    <property type="evidence" value="ECO:0007669"/>
    <property type="project" value="InterPro"/>
</dbReference>
<dbReference type="PANTHER" id="PTHR11735">
    <property type="entry name" value="TRNA N6-ADENOSINE THREONYLCARBAMOYLTRANSFERASE"/>
    <property type="match status" value="1"/>
</dbReference>